<organism evidence="3 4">
    <name type="scientific">Listeria fleischmannii FSL S10-1203</name>
    <dbReference type="NCBI Taxonomy" id="1265822"/>
    <lineage>
        <taxon>Bacteria</taxon>
        <taxon>Bacillati</taxon>
        <taxon>Bacillota</taxon>
        <taxon>Bacilli</taxon>
        <taxon>Bacillales</taxon>
        <taxon>Listeriaceae</taxon>
        <taxon>Listeria</taxon>
    </lineage>
</organism>
<dbReference type="AlphaFoldDB" id="W7DLS3"/>
<dbReference type="Pfam" id="PF00144">
    <property type="entry name" value="Beta-lactamase"/>
    <property type="match status" value="1"/>
</dbReference>
<dbReference type="Proteomes" id="UP000019241">
    <property type="component" value="Unassembled WGS sequence"/>
</dbReference>
<evidence type="ECO:0000313" key="4">
    <source>
        <dbReference type="Proteomes" id="UP000019241"/>
    </source>
</evidence>
<sequence length="339" mass="38119">MFPKTKKQIDELVRKAVVTGASYQFLTKDAIQSYTLGFKQTEPFTAPLLPSEKNIYDIASLTKVVATTTRLLQLVEEGKLALEDPVSKFLPDYHTPDLTLLDLATHRSGLPKNIPGFKIETPEDIQAYITAARPVALNRTIVDYSDLNFILLGQIIEVAGQKPFQSQITDAILKPLQMEDTTFYQADKAHSVPTEVTEKRGVITGVVHDHKAYIAGENIGHAGLFSTLADLSRFASALLFQEGAPILTAKSLKLIAQNYTPQLNRDRGIGYDLKRNNNHYALYHTGFTGTFMVLDIPQQKRAHRAYQSYSSNTKQSHIFGRTRKNRRYFLKRTHPHSVE</sequence>
<protein>
    <submittedName>
        <fullName evidence="3">Beta-lactamase</fullName>
    </submittedName>
</protein>
<name>W7DLS3_9LIST</name>
<accession>W7DLS3</accession>
<dbReference type="RefSeq" id="WP_254259991.1">
    <property type="nucleotide sequence ID" value="NZ_AODM01000036.1"/>
</dbReference>
<keyword evidence="1" id="KW-0378">Hydrolase</keyword>
<proteinExistence type="predicted"/>
<dbReference type="SUPFAM" id="SSF56601">
    <property type="entry name" value="beta-lactamase/transpeptidase-like"/>
    <property type="match status" value="1"/>
</dbReference>
<feature type="domain" description="Beta-lactamase-related" evidence="2">
    <location>
        <begin position="50"/>
        <end position="295"/>
    </location>
</feature>
<dbReference type="InterPro" id="IPR050789">
    <property type="entry name" value="Diverse_Enzym_Activities"/>
</dbReference>
<dbReference type="EMBL" id="AODM01000036">
    <property type="protein sequence ID" value="EUJ54400.1"/>
    <property type="molecule type" value="Genomic_DNA"/>
</dbReference>
<comment type="caution">
    <text evidence="3">The sequence shown here is derived from an EMBL/GenBank/DDBJ whole genome shotgun (WGS) entry which is preliminary data.</text>
</comment>
<dbReference type="InterPro" id="IPR001466">
    <property type="entry name" value="Beta-lactam-related"/>
</dbReference>
<evidence type="ECO:0000259" key="2">
    <source>
        <dbReference type="Pfam" id="PF00144"/>
    </source>
</evidence>
<gene>
    <name evidence="3" type="ORF">MCOL2_10001</name>
</gene>
<evidence type="ECO:0000313" key="3">
    <source>
        <dbReference type="EMBL" id="EUJ54400.1"/>
    </source>
</evidence>
<dbReference type="GO" id="GO:0016787">
    <property type="term" value="F:hydrolase activity"/>
    <property type="evidence" value="ECO:0007669"/>
    <property type="project" value="UniProtKB-KW"/>
</dbReference>
<dbReference type="Gene3D" id="3.40.710.10">
    <property type="entry name" value="DD-peptidase/beta-lactamase superfamily"/>
    <property type="match status" value="1"/>
</dbReference>
<dbReference type="PATRIC" id="fig|1265822.4.peg.2030"/>
<reference evidence="3 4" key="1">
    <citation type="submission" date="2012-12" db="EMBL/GenBank/DDBJ databases">
        <title>Novel taxa of Listeriaceae from agricultural environments in the United States.</title>
        <authorList>
            <person name="den Bakker H.C."/>
            <person name="Allred A."/>
            <person name="Warchocki S."/>
            <person name="Wright E.M."/>
            <person name="Burrell A."/>
            <person name="Nightingale K.K."/>
            <person name="Kephart D."/>
            <person name="Wiedmann M."/>
        </authorList>
    </citation>
    <scope>NUCLEOTIDE SEQUENCE [LARGE SCALE GENOMIC DNA]</scope>
    <source>
        <strain evidence="3 4">FSL S10-1203</strain>
    </source>
</reference>
<dbReference type="PANTHER" id="PTHR43283">
    <property type="entry name" value="BETA-LACTAMASE-RELATED"/>
    <property type="match status" value="1"/>
</dbReference>
<evidence type="ECO:0000256" key="1">
    <source>
        <dbReference type="ARBA" id="ARBA00022801"/>
    </source>
</evidence>
<dbReference type="InterPro" id="IPR012338">
    <property type="entry name" value="Beta-lactam/transpept-like"/>
</dbReference>
<dbReference type="PANTHER" id="PTHR43283:SF11">
    <property type="entry name" value="BETA-LACTAMASE-RELATED DOMAIN-CONTAINING PROTEIN"/>
    <property type="match status" value="1"/>
</dbReference>